<reference evidence="2 3" key="1">
    <citation type="submission" date="2019-10" db="EMBL/GenBank/DDBJ databases">
        <authorList>
            <person name="Palmer J.M."/>
        </authorList>
    </citation>
    <scope>NUCLEOTIDE SEQUENCE [LARGE SCALE GENOMIC DNA]</scope>
    <source>
        <strain evidence="2 3">TWF730</strain>
    </source>
</reference>
<comment type="caution">
    <text evidence="2">The sequence shown here is derived from an EMBL/GenBank/DDBJ whole genome shotgun (WGS) entry which is preliminary data.</text>
</comment>
<evidence type="ECO:0000256" key="1">
    <source>
        <dbReference type="SAM" id="SignalP"/>
    </source>
</evidence>
<accession>A0AAV9UE17</accession>
<gene>
    <name evidence="2" type="ORF">TWF730_002589</name>
</gene>
<evidence type="ECO:0000313" key="2">
    <source>
        <dbReference type="EMBL" id="KAK6338526.1"/>
    </source>
</evidence>
<proteinExistence type="predicted"/>
<dbReference type="AlphaFoldDB" id="A0AAV9UE17"/>
<organism evidence="2 3">
    <name type="scientific">Orbilia blumenaviensis</name>
    <dbReference type="NCBI Taxonomy" id="1796055"/>
    <lineage>
        <taxon>Eukaryota</taxon>
        <taxon>Fungi</taxon>
        <taxon>Dikarya</taxon>
        <taxon>Ascomycota</taxon>
        <taxon>Pezizomycotina</taxon>
        <taxon>Orbiliomycetes</taxon>
        <taxon>Orbiliales</taxon>
        <taxon>Orbiliaceae</taxon>
        <taxon>Orbilia</taxon>
    </lineage>
</organism>
<sequence>MLLSKLSVLATLLAITYAAPAPETEKYAVEHVDVARAVSKLDKRDQGSCWIHDAYAWTSNNQLRHYYLVQTWGEWDDDWGRGLLDNIRGKCVTANRKGPYDWGFGYDPGSPPTWGHATFWMEEKGGTSSLCIAEAVRAASWNWGVVYCQFDYNTNKWW</sequence>
<protein>
    <submittedName>
        <fullName evidence="2">Uncharacterized protein</fullName>
    </submittedName>
</protein>
<feature type="chain" id="PRO_5043810327" evidence="1">
    <location>
        <begin position="19"/>
        <end position="158"/>
    </location>
</feature>
<keyword evidence="3" id="KW-1185">Reference proteome</keyword>
<dbReference type="Proteomes" id="UP001373714">
    <property type="component" value="Unassembled WGS sequence"/>
</dbReference>
<dbReference type="EMBL" id="JAVHNS010000012">
    <property type="protein sequence ID" value="KAK6338526.1"/>
    <property type="molecule type" value="Genomic_DNA"/>
</dbReference>
<feature type="signal peptide" evidence="1">
    <location>
        <begin position="1"/>
        <end position="18"/>
    </location>
</feature>
<keyword evidence="1" id="KW-0732">Signal</keyword>
<evidence type="ECO:0000313" key="3">
    <source>
        <dbReference type="Proteomes" id="UP001373714"/>
    </source>
</evidence>
<name>A0AAV9UE17_9PEZI</name>